<dbReference type="CDD" id="cd02801">
    <property type="entry name" value="DUS_like_FMN"/>
    <property type="match status" value="1"/>
</dbReference>
<evidence type="ECO:0000256" key="6">
    <source>
        <dbReference type="ARBA" id="ARBA00022857"/>
    </source>
</evidence>
<dbReference type="InterPro" id="IPR018517">
    <property type="entry name" value="tRNA_hU_synthase_CS"/>
</dbReference>
<keyword evidence="4 9" id="KW-0288">FMN</keyword>
<feature type="binding site" evidence="9 12">
    <location>
        <position position="178"/>
    </location>
    <ligand>
        <name>FMN</name>
        <dbReference type="ChEBI" id="CHEBI:58210"/>
    </ligand>
</feature>
<dbReference type="OrthoDB" id="9783413at2"/>
<comment type="catalytic activity">
    <reaction evidence="9">
        <text>5,6-dihydrouridine(20a) in tRNA + NAD(+) = uridine(20a) in tRNA + NADH + H(+)</text>
        <dbReference type="Rhea" id="RHEA:53348"/>
        <dbReference type="Rhea" id="RHEA-COMP:13535"/>
        <dbReference type="Rhea" id="RHEA-COMP:13536"/>
        <dbReference type="ChEBI" id="CHEBI:15378"/>
        <dbReference type="ChEBI" id="CHEBI:57540"/>
        <dbReference type="ChEBI" id="CHEBI:57945"/>
        <dbReference type="ChEBI" id="CHEBI:65315"/>
        <dbReference type="ChEBI" id="CHEBI:74443"/>
    </reaction>
</comment>
<dbReference type="InterPro" id="IPR035587">
    <property type="entry name" value="DUS-like_FMN-bd"/>
</dbReference>
<feature type="site" description="Interacts with tRNA; defines subfamily-specific binding signature" evidence="9">
    <location>
        <position position="190"/>
    </location>
</feature>
<comment type="similarity">
    <text evidence="9">Belongs to the Dus family. DusA subfamily.</text>
</comment>
<comment type="cofactor">
    <cofactor evidence="1 9 10 12">
        <name>FMN</name>
        <dbReference type="ChEBI" id="CHEBI:58210"/>
    </cofactor>
</comment>
<feature type="site" description="Interacts with tRNA; defines subfamily-specific binding signature" evidence="9">
    <location>
        <position position="316"/>
    </location>
</feature>
<keyword evidence="3 9" id="KW-0285">Flavoprotein</keyword>
<comment type="catalytic activity">
    <reaction evidence="9">
        <text>5,6-dihydrouridine(20) in tRNA + NAD(+) = uridine(20) in tRNA + NADH + H(+)</text>
        <dbReference type="Rhea" id="RHEA:53340"/>
        <dbReference type="Rhea" id="RHEA-COMP:13533"/>
        <dbReference type="Rhea" id="RHEA-COMP:13534"/>
        <dbReference type="ChEBI" id="CHEBI:15378"/>
        <dbReference type="ChEBI" id="CHEBI:57540"/>
        <dbReference type="ChEBI" id="CHEBI:57945"/>
        <dbReference type="ChEBI" id="CHEBI:65315"/>
        <dbReference type="ChEBI" id="CHEBI:74443"/>
        <dbReference type="EC" id="1.3.1.91"/>
    </reaction>
</comment>
<accession>A0A8B6XAH1</accession>
<dbReference type="Pfam" id="PF01207">
    <property type="entry name" value="Dus"/>
    <property type="match status" value="1"/>
</dbReference>
<feature type="binding site" evidence="9 12">
    <location>
        <begin position="218"/>
        <end position="220"/>
    </location>
    <ligand>
        <name>FMN</name>
        <dbReference type="ChEBI" id="CHEBI:58210"/>
    </ligand>
</feature>
<keyword evidence="8 9" id="KW-0560">Oxidoreductase</keyword>
<feature type="binding site" evidence="9 12">
    <location>
        <position position="146"/>
    </location>
    <ligand>
        <name>FMN</name>
        <dbReference type="ChEBI" id="CHEBI:58210"/>
    </ligand>
</feature>
<protein>
    <recommendedName>
        <fullName evidence="9">tRNA-dihydrouridine(20/20a) synthase</fullName>
        <ecNumber evidence="9">1.3.1.91</ecNumber>
    </recommendedName>
    <alternativeName>
        <fullName evidence="9">U20-specific dihydrouridine synthase</fullName>
        <shortName evidence="9">U20-specific Dus</shortName>
    </alternativeName>
    <alternativeName>
        <fullName evidence="9">tRNA-dihydrouridine synthase A</fullName>
    </alternativeName>
</protein>
<feature type="domain" description="DUS-like FMN-binding" evidence="13">
    <location>
        <begin position="22"/>
        <end position="335"/>
    </location>
</feature>
<dbReference type="GO" id="GO:0010181">
    <property type="term" value="F:FMN binding"/>
    <property type="evidence" value="ECO:0007669"/>
    <property type="project" value="UniProtKB-UniRule"/>
</dbReference>
<feature type="active site" description="Proton donor" evidence="9 11">
    <location>
        <position position="107"/>
    </location>
</feature>
<keyword evidence="5 9" id="KW-0819">tRNA processing</keyword>
<dbReference type="Gene3D" id="3.20.20.70">
    <property type="entry name" value="Aldolase class I"/>
    <property type="match status" value="1"/>
</dbReference>
<comment type="function">
    <text evidence="9">Catalyzes the synthesis of 5,6-dihydrouridine (D), a modified base found in the D-loop of most tRNAs, via the reduction of the C5-C6 double bond in target uridines. Specifically modifies U20 and U20a in tRNAs.</text>
</comment>
<dbReference type="PANTHER" id="PTHR42907:SF1">
    <property type="entry name" value="FMN-LINKED OXIDOREDUCTASES SUPERFAMILY PROTEIN"/>
    <property type="match status" value="1"/>
</dbReference>
<dbReference type="NCBIfam" id="TIGR00742">
    <property type="entry name" value="yjbN"/>
    <property type="match status" value="1"/>
</dbReference>
<dbReference type="NCBIfam" id="NF008774">
    <property type="entry name" value="PRK11815.1"/>
    <property type="match status" value="1"/>
</dbReference>
<dbReference type="InterPro" id="IPR001269">
    <property type="entry name" value="DUS_fam"/>
</dbReference>
<dbReference type="RefSeq" id="WP_084545282.1">
    <property type="nucleotide sequence ID" value="NZ_KI519499.1"/>
</dbReference>
<dbReference type="GO" id="GO:0102264">
    <property type="term" value="F:tRNA-dihydrouridine20 synthase activity"/>
    <property type="evidence" value="ECO:0007669"/>
    <property type="project" value="UniProtKB-EC"/>
</dbReference>
<evidence type="ECO:0000256" key="10">
    <source>
        <dbReference type="PIRNR" id="PIRNR006621"/>
    </source>
</evidence>
<dbReference type="SUPFAM" id="SSF51395">
    <property type="entry name" value="FMN-linked oxidoreductases"/>
    <property type="match status" value="1"/>
</dbReference>
<dbReference type="PIRSF" id="PIRSF006621">
    <property type="entry name" value="Dus"/>
    <property type="match status" value="1"/>
</dbReference>
<sequence length="361" mass="39513">MTIESSSTGRAVPSLGAHRICVAPMLDWSDRHCRQLHRLLSPRAFLYTEMVTSGALLHGDVDRHLRFDAAEHPVALQLGGSEPADLAQCARLAEKYGYDEINLNCGCPSERVQRGSFGACLMAEPQLVADCVKAMADATPLPVTVKHRIGLDRVESYDFVRDFVGTVAEAGCGLFIVHARNAWLKGLSPKENREVPPLRYDFAERLKRDFPAVEIIVNGGIADAGAIGARLAPGADGIALDGVMIGREAYHNPYALALWEGEFLRDTAEDWRPPTRADVMRALADYAGREAREHGTPLRNVARHVLGLYNGMRRARRFRQLLSDANELRGAGPELLLRAMEVAEGLADSGIGRPGWALTDD</sequence>
<feature type="binding site" evidence="9 12">
    <location>
        <position position="77"/>
    </location>
    <ligand>
        <name>FMN</name>
        <dbReference type="ChEBI" id="CHEBI:58210"/>
    </ligand>
</feature>
<evidence type="ECO:0000256" key="11">
    <source>
        <dbReference type="PIRSR" id="PIRSR006621-1"/>
    </source>
</evidence>
<evidence type="ECO:0000256" key="12">
    <source>
        <dbReference type="PIRSR" id="PIRSR006621-2"/>
    </source>
</evidence>
<dbReference type="Proteomes" id="UP000675920">
    <property type="component" value="Unplaced"/>
</dbReference>
<dbReference type="GO" id="GO:0000049">
    <property type="term" value="F:tRNA binding"/>
    <property type="evidence" value="ECO:0007669"/>
    <property type="project" value="UniProtKB-UniRule"/>
</dbReference>
<evidence type="ECO:0000256" key="8">
    <source>
        <dbReference type="ARBA" id="ARBA00023002"/>
    </source>
</evidence>
<dbReference type="EC" id="1.3.1.91" evidence="9"/>
<comment type="similarity">
    <text evidence="10">Belongs to the dus family.</text>
</comment>
<dbReference type="PROSITE" id="PS01136">
    <property type="entry name" value="UPF0034"/>
    <property type="match status" value="1"/>
</dbReference>
<evidence type="ECO:0000313" key="14">
    <source>
        <dbReference type="Proteomes" id="UP000675920"/>
    </source>
</evidence>
<reference evidence="15" key="1">
    <citation type="submission" date="2025-08" db="UniProtKB">
        <authorList>
            <consortium name="RefSeq"/>
        </authorList>
    </citation>
    <scope>IDENTIFICATION</scope>
</reference>
<evidence type="ECO:0000256" key="2">
    <source>
        <dbReference type="ARBA" id="ARBA00022555"/>
    </source>
</evidence>
<dbReference type="GO" id="GO:0050660">
    <property type="term" value="F:flavin adenine dinucleotide binding"/>
    <property type="evidence" value="ECO:0007669"/>
    <property type="project" value="InterPro"/>
</dbReference>
<keyword evidence="7 9" id="KW-0694">RNA-binding</keyword>
<feature type="site" description="Interacts with tRNA" evidence="9">
    <location>
        <position position="104"/>
    </location>
</feature>
<evidence type="ECO:0000256" key="7">
    <source>
        <dbReference type="ARBA" id="ARBA00022884"/>
    </source>
</evidence>
<evidence type="ECO:0000256" key="3">
    <source>
        <dbReference type="ARBA" id="ARBA00022630"/>
    </source>
</evidence>
<gene>
    <name evidence="9 15" type="primary">dusA</name>
</gene>
<keyword evidence="6 9" id="KW-0521">NADP</keyword>
<evidence type="ECO:0000259" key="13">
    <source>
        <dbReference type="Pfam" id="PF01207"/>
    </source>
</evidence>
<keyword evidence="2 9" id="KW-0820">tRNA-binding</keyword>
<dbReference type="InterPro" id="IPR013785">
    <property type="entry name" value="Aldolase_TIM"/>
</dbReference>
<keyword evidence="14" id="KW-1185">Reference proteome</keyword>
<dbReference type="Gene3D" id="1.20.120.1460">
    <property type="match status" value="1"/>
</dbReference>
<organism evidence="14 15">
    <name type="scientific">Derxia gummosa DSM 723</name>
    <dbReference type="NCBI Taxonomy" id="1121388"/>
    <lineage>
        <taxon>Bacteria</taxon>
        <taxon>Pseudomonadati</taxon>
        <taxon>Pseudomonadota</taxon>
        <taxon>Betaproteobacteria</taxon>
        <taxon>Burkholderiales</taxon>
        <taxon>Alcaligenaceae</taxon>
        <taxon>Derxia</taxon>
    </lineage>
</organism>
<name>A0A8B6XAH1_9BURK</name>
<feature type="binding site" evidence="9 12">
    <location>
        <begin position="246"/>
        <end position="247"/>
    </location>
    <ligand>
        <name>FMN</name>
        <dbReference type="ChEBI" id="CHEBI:58210"/>
    </ligand>
</feature>
<keyword evidence="12" id="KW-0547">Nucleotide-binding</keyword>
<evidence type="ECO:0000256" key="4">
    <source>
        <dbReference type="ARBA" id="ARBA00022643"/>
    </source>
</evidence>
<evidence type="ECO:0000256" key="1">
    <source>
        <dbReference type="ARBA" id="ARBA00001917"/>
    </source>
</evidence>
<proteinExistence type="inferred from homology"/>
<comment type="catalytic activity">
    <reaction evidence="9">
        <text>5,6-dihydrouridine(20a) in tRNA + NADP(+) = uridine(20a) in tRNA + NADPH + H(+)</text>
        <dbReference type="Rhea" id="RHEA:53344"/>
        <dbReference type="Rhea" id="RHEA-COMP:13535"/>
        <dbReference type="Rhea" id="RHEA-COMP:13536"/>
        <dbReference type="ChEBI" id="CHEBI:15378"/>
        <dbReference type="ChEBI" id="CHEBI:57783"/>
        <dbReference type="ChEBI" id="CHEBI:58349"/>
        <dbReference type="ChEBI" id="CHEBI:65315"/>
        <dbReference type="ChEBI" id="CHEBI:74443"/>
    </reaction>
</comment>
<dbReference type="AlphaFoldDB" id="A0A8B6XAH1"/>
<evidence type="ECO:0000313" key="15">
    <source>
        <dbReference type="RefSeq" id="WP_084545282.1"/>
    </source>
</evidence>
<dbReference type="InterPro" id="IPR004653">
    <property type="entry name" value="DusA"/>
</dbReference>
<evidence type="ECO:0000256" key="9">
    <source>
        <dbReference type="HAMAP-Rule" id="MF_02041"/>
    </source>
</evidence>
<feature type="binding site" evidence="9">
    <location>
        <begin position="24"/>
        <end position="26"/>
    </location>
    <ligand>
        <name>FMN</name>
        <dbReference type="ChEBI" id="CHEBI:58210"/>
    </ligand>
</feature>
<dbReference type="HAMAP" id="MF_02041">
    <property type="entry name" value="DusA_subfam"/>
    <property type="match status" value="1"/>
</dbReference>
<dbReference type="PANTHER" id="PTHR42907">
    <property type="entry name" value="FMN-LINKED OXIDOREDUCTASES SUPERFAMILY PROTEIN"/>
    <property type="match status" value="1"/>
</dbReference>
<evidence type="ECO:0000256" key="5">
    <source>
        <dbReference type="ARBA" id="ARBA00022694"/>
    </source>
</evidence>
<feature type="site" description="Interacts with tRNA; defines subfamily-specific binding signature" evidence="9">
    <location>
        <position position="319"/>
    </location>
</feature>
<comment type="catalytic activity">
    <reaction evidence="9">
        <text>5,6-dihydrouridine(20) in tRNA + NADP(+) = uridine(20) in tRNA + NADPH + H(+)</text>
        <dbReference type="Rhea" id="RHEA:53336"/>
        <dbReference type="Rhea" id="RHEA-COMP:13533"/>
        <dbReference type="Rhea" id="RHEA-COMP:13534"/>
        <dbReference type="ChEBI" id="CHEBI:15378"/>
        <dbReference type="ChEBI" id="CHEBI:57783"/>
        <dbReference type="ChEBI" id="CHEBI:58349"/>
        <dbReference type="ChEBI" id="CHEBI:65315"/>
        <dbReference type="ChEBI" id="CHEBI:74443"/>
        <dbReference type="EC" id="1.3.1.91"/>
    </reaction>
</comment>
<feature type="site" description="Interacts with tRNA" evidence="9">
    <location>
        <position position="193"/>
    </location>
</feature>